<dbReference type="InterPro" id="IPR003377">
    <property type="entry name" value="Cornichon"/>
</dbReference>
<keyword evidence="4 6" id="KW-1133">Transmembrane helix</keyword>
<dbReference type="RefSeq" id="XP_011455676.1">
    <property type="nucleotide sequence ID" value="XM_011457374.4"/>
</dbReference>
<organism evidence="7 8">
    <name type="scientific">Magallana gigas</name>
    <name type="common">Pacific oyster</name>
    <name type="synonym">Crassostrea gigas</name>
    <dbReference type="NCBI Taxonomy" id="29159"/>
    <lineage>
        <taxon>Eukaryota</taxon>
        <taxon>Metazoa</taxon>
        <taxon>Spiralia</taxon>
        <taxon>Lophotrochozoa</taxon>
        <taxon>Mollusca</taxon>
        <taxon>Bivalvia</taxon>
        <taxon>Autobranchia</taxon>
        <taxon>Pteriomorphia</taxon>
        <taxon>Ostreida</taxon>
        <taxon>Ostreoidea</taxon>
        <taxon>Ostreidae</taxon>
        <taxon>Magallana</taxon>
    </lineage>
</organism>
<dbReference type="GO" id="GO:0016020">
    <property type="term" value="C:membrane"/>
    <property type="evidence" value="ECO:0007669"/>
    <property type="project" value="UniProtKB-SubCell"/>
</dbReference>
<feature type="transmembrane region" description="Helical" evidence="6">
    <location>
        <begin position="7"/>
        <end position="27"/>
    </location>
</feature>
<dbReference type="EnsemblMetazoa" id="G34629.6">
    <property type="protein sequence ID" value="G34629.6:cds"/>
    <property type="gene ID" value="G34629"/>
</dbReference>
<evidence type="ECO:0000256" key="4">
    <source>
        <dbReference type="ARBA" id="ARBA00022989"/>
    </source>
</evidence>
<name>A0A8W8MJH9_MAGGI</name>
<dbReference type="OrthoDB" id="8775810at2759"/>
<dbReference type="AlphaFoldDB" id="A0A8W8MJH9"/>
<evidence type="ECO:0008006" key="9">
    <source>
        <dbReference type="Google" id="ProtNLM"/>
    </source>
</evidence>
<feature type="transmembrane region" description="Helical" evidence="6">
    <location>
        <begin position="120"/>
        <end position="139"/>
    </location>
</feature>
<reference evidence="7" key="1">
    <citation type="submission" date="2022-08" db="UniProtKB">
        <authorList>
            <consortium name="EnsemblMetazoa"/>
        </authorList>
    </citation>
    <scope>IDENTIFICATION</scope>
    <source>
        <strain evidence="7">05x7-T-G4-1.051#20</strain>
    </source>
</reference>
<evidence type="ECO:0000256" key="2">
    <source>
        <dbReference type="ARBA" id="ARBA00010095"/>
    </source>
</evidence>
<evidence type="ECO:0000313" key="7">
    <source>
        <dbReference type="EnsemblMetazoa" id="G34629.4:cds"/>
    </source>
</evidence>
<dbReference type="Proteomes" id="UP000005408">
    <property type="component" value="Unassembled WGS sequence"/>
</dbReference>
<feature type="transmembrane region" description="Helical" evidence="6">
    <location>
        <begin position="55"/>
        <end position="88"/>
    </location>
</feature>
<dbReference type="OMA" id="HKKECFI"/>
<dbReference type="PANTHER" id="PTHR12290">
    <property type="entry name" value="CORNICHON-RELATED"/>
    <property type="match status" value="1"/>
</dbReference>
<dbReference type="Pfam" id="PF03311">
    <property type="entry name" value="Cornichon"/>
    <property type="match status" value="1"/>
</dbReference>
<evidence type="ECO:0000256" key="5">
    <source>
        <dbReference type="ARBA" id="ARBA00023136"/>
    </source>
</evidence>
<proteinExistence type="inferred from homology"/>
<keyword evidence="5 6" id="KW-0472">Membrane</keyword>
<dbReference type="GeneID" id="105348072"/>
<dbReference type="EnsemblMetazoa" id="G34629.4">
    <property type="protein sequence ID" value="G34629.4:cds"/>
    <property type="gene ID" value="G34629"/>
</dbReference>
<evidence type="ECO:0000313" key="8">
    <source>
        <dbReference type="Proteomes" id="UP000005408"/>
    </source>
</evidence>
<evidence type="ECO:0000256" key="3">
    <source>
        <dbReference type="ARBA" id="ARBA00022692"/>
    </source>
</evidence>
<comment type="subcellular location">
    <subcellularLocation>
        <location evidence="1">Membrane</location>
        <topology evidence="1">Multi-pass membrane protein</topology>
    </subcellularLocation>
</comment>
<evidence type="ECO:0000256" key="1">
    <source>
        <dbReference type="ARBA" id="ARBA00004141"/>
    </source>
</evidence>
<keyword evidence="3 6" id="KW-0812">Transmembrane</keyword>
<accession>A0A8W8MJH9</accession>
<dbReference type="GO" id="GO:0016192">
    <property type="term" value="P:vesicle-mediated transport"/>
    <property type="evidence" value="ECO:0007669"/>
    <property type="project" value="InterPro"/>
</dbReference>
<dbReference type="SMART" id="SM01398">
    <property type="entry name" value="Cornichon"/>
    <property type="match status" value="1"/>
</dbReference>
<protein>
    <recommendedName>
        <fullName evidence="9">Protein cornichon-like protein 4</fullName>
    </recommendedName>
</protein>
<evidence type="ECO:0000256" key="6">
    <source>
        <dbReference type="SAM" id="Phobius"/>
    </source>
</evidence>
<comment type="similarity">
    <text evidence="2">Belongs to the cornichon family.</text>
</comment>
<keyword evidence="8" id="KW-1185">Reference proteome</keyword>
<dbReference type="KEGG" id="crg:105348072"/>
<sequence length="162" mass="18626">MGIDGLLFILSVIDEGALLFLVVYFVITLSDLECDYLNATTCCTRLNRFVLPEIIAQSALAVLLLITGHWILFLLYIPCTAWIVYLFVTKPTGNIGLYDPAEIHNRHQLKAYMRDNMIKMGVHLIFFFIFLYWMIYSLLKDDTTMFGVPAEKAKLTDDPYEL</sequence>